<protein>
    <submittedName>
        <fullName evidence="1">Uncharacterized protein</fullName>
    </submittedName>
</protein>
<accession>A0ACC2G5Z6</accession>
<sequence length="482" mass="53327">MSSTATPDLGPGRERLPPKKRDPRPGISEQLPLGTFKVPYPHRSHNVVKPYNASPSNPLRPTPASVPPLYQPWTQSSATASPNRTHPYLPSPLRESPGWAEWREYCYRGWSAVPSGWEVPYILYDSSTHPYDGPRPPVVCRHAAQHAEPASEEDGGFRWNFNRIVGEKSSPHAAQQSNGRQRGPYLRRGKPWAHKTRPSSGRGPALLHTALSPTAQRDGLNPEELGYIHHSKAHRSPALGQRPLESGAQSPKRPPSNDQLTEKYWTMMDNKDVSPPPSSRSSPSPDQLPWLLPHFAAGSLIELRDGRLRKVEDLQTEDFLIGAEACPELRLSSCTVQSISPSTTPSLSRLLMLLQEERSQECLDVYVEYPFFVRGRGWSSCCPQRTARLCGLRCHQLSVGDVCLALIPTSPSTPIPPQPRGQGTPVGGEDGIPKPPLMSSLKPALSPVPDRPIDELRKGLDSVRKRRWSAPELRGPGTNCPY</sequence>
<reference evidence="1" key="1">
    <citation type="submission" date="2021-05" db="EMBL/GenBank/DDBJ databases">
        <authorList>
            <person name="Pan Q."/>
            <person name="Jouanno E."/>
            <person name="Zahm M."/>
            <person name="Klopp C."/>
            <person name="Cabau C."/>
            <person name="Louis A."/>
            <person name="Berthelot C."/>
            <person name="Parey E."/>
            <person name="Roest Crollius H."/>
            <person name="Montfort J."/>
            <person name="Robinson-Rechavi M."/>
            <person name="Bouchez O."/>
            <person name="Lampietro C."/>
            <person name="Lopez Roques C."/>
            <person name="Donnadieu C."/>
            <person name="Postlethwait J."/>
            <person name="Bobe J."/>
            <person name="Dillon D."/>
            <person name="Chandos A."/>
            <person name="von Hippel F."/>
            <person name="Guiguen Y."/>
        </authorList>
    </citation>
    <scope>NUCLEOTIDE SEQUENCE</scope>
    <source>
        <strain evidence="1">YG-Jan2019</strain>
    </source>
</reference>
<dbReference type="Proteomes" id="UP001157502">
    <property type="component" value="Chromosome 17"/>
</dbReference>
<gene>
    <name evidence="1" type="ORF">DPEC_G00210960</name>
</gene>
<comment type="caution">
    <text evidence="1">The sequence shown here is derived from an EMBL/GenBank/DDBJ whole genome shotgun (WGS) entry which is preliminary data.</text>
</comment>
<dbReference type="EMBL" id="CM055744">
    <property type="protein sequence ID" value="KAJ7999011.1"/>
    <property type="molecule type" value="Genomic_DNA"/>
</dbReference>
<organism evidence="1 2">
    <name type="scientific">Dallia pectoralis</name>
    <name type="common">Alaska blackfish</name>
    <dbReference type="NCBI Taxonomy" id="75939"/>
    <lineage>
        <taxon>Eukaryota</taxon>
        <taxon>Metazoa</taxon>
        <taxon>Chordata</taxon>
        <taxon>Craniata</taxon>
        <taxon>Vertebrata</taxon>
        <taxon>Euteleostomi</taxon>
        <taxon>Actinopterygii</taxon>
        <taxon>Neopterygii</taxon>
        <taxon>Teleostei</taxon>
        <taxon>Protacanthopterygii</taxon>
        <taxon>Esociformes</taxon>
        <taxon>Umbridae</taxon>
        <taxon>Dallia</taxon>
    </lineage>
</organism>
<evidence type="ECO:0000313" key="1">
    <source>
        <dbReference type="EMBL" id="KAJ7999011.1"/>
    </source>
</evidence>
<keyword evidence="2" id="KW-1185">Reference proteome</keyword>
<name>A0ACC2G5Z6_DALPE</name>
<evidence type="ECO:0000313" key="2">
    <source>
        <dbReference type="Proteomes" id="UP001157502"/>
    </source>
</evidence>
<proteinExistence type="predicted"/>